<gene>
    <name evidence="3" type="primary">20204384</name>
    <name evidence="2" type="ORF">HELRODRAFT_173111</name>
</gene>
<keyword evidence="1" id="KW-0472">Membrane</keyword>
<dbReference type="Proteomes" id="UP000015101">
    <property type="component" value="Unassembled WGS sequence"/>
</dbReference>
<reference evidence="2 4" key="2">
    <citation type="journal article" date="2013" name="Nature">
        <title>Insights into bilaterian evolution from three spiralian genomes.</title>
        <authorList>
            <person name="Simakov O."/>
            <person name="Marletaz F."/>
            <person name="Cho S.J."/>
            <person name="Edsinger-Gonzales E."/>
            <person name="Havlak P."/>
            <person name="Hellsten U."/>
            <person name="Kuo D.H."/>
            <person name="Larsson T."/>
            <person name="Lv J."/>
            <person name="Arendt D."/>
            <person name="Savage R."/>
            <person name="Osoegawa K."/>
            <person name="de Jong P."/>
            <person name="Grimwood J."/>
            <person name="Chapman J.A."/>
            <person name="Shapiro H."/>
            <person name="Aerts A."/>
            <person name="Otillar R.P."/>
            <person name="Terry A.Y."/>
            <person name="Boore J.L."/>
            <person name="Grigoriev I.V."/>
            <person name="Lindberg D.R."/>
            <person name="Seaver E.C."/>
            <person name="Weisblat D.A."/>
            <person name="Putnam N.H."/>
            <person name="Rokhsar D.S."/>
        </authorList>
    </citation>
    <scope>NUCLEOTIDE SEQUENCE</scope>
</reference>
<evidence type="ECO:0000256" key="1">
    <source>
        <dbReference type="SAM" id="Phobius"/>
    </source>
</evidence>
<keyword evidence="1" id="KW-1133">Transmembrane helix</keyword>
<dbReference type="EMBL" id="KB096551">
    <property type="protein sequence ID" value="ESO04040.1"/>
    <property type="molecule type" value="Genomic_DNA"/>
</dbReference>
<keyword evidence="1" id="KW-0812">Transmembrane</keyword>
<protein>
    <submittedName>
        <fullName evidence="2 3">Uncharacterized protein</fullName>
    </submittedName>
</protein>
<dbReference type="KEGG" id="hro:HELRODRAFT_173111"/>
<reference evidence="4" key="1">
    <citation type="submission" date="2012-12" db="EMBL/GenBank/DDBJ databases">
        <authorList>
            <person name="Hellsten U."/>
            <person name="Grimwood J."/>
            <person name="Chapman J.A."/>
            <person name="Shapiro H."/>
            <person name="Aerts A."/>
            <person name="Otillar R.P."/>
            <person name="Terry A.Y."/>
            <person name="Boore J.L."/>
            <person name="Simakov O."/>
            <person name="Marletaz F."/>
            <person name="Cho S.-J."/>
            <person name="Edsinger-Gonzales E."/>
            <person name="Havlak P."/>
            <person name="Kuo D.-H."/>
            <person name="Larsson T."/>
            <person name="Lv J."/>
            <person name="Arendt D."/>
            <person name="Savage R."/>
            <person name="Osoegawa K."/>
            <person name="de Jong P."/>
            <person name="Lindberg D.R."/>
            <person name="Seaver E.C."/>
            <person name="Weisblat D.A."/>
            <person name="Putnam N.H."/>
            <person name="Grigoriev I.V."/>
            <person name="Rokhsar D.S."/>
        </authorList>
    </citation>
    <scope>NUCLEOTIDE SEQUENCE</scope>
</reference>
<keyword evidence="4" id="KW-1185">Reference proteome</keyword>
<dbReference type="RefSeq" id="XP_009017976.1">
    <property type="nucleotide sequence ID" value="XM_009019728.1"/>
</dbReference>
<accession>T1F6D5</accession>
<dbReference type="AlphaFoldDB" id="T1F6D5"/>
<name>T1F6D5_HELRO</name>
<proteinExistence type="predicted"/>
<evidence type="ECO:0000313" key="4">
    <source>
        <dbReference type="Proteomes" id="UP000015101"/>
    </source>
</evidence>
<evidence type="ECO:0000313" key="3">
    <source>
        <dbReference type="EnsemblMetazoa" id="HelroP173111"/>
    </source>
</evidence>
<dbReference type="EnsemblMetazoa" id="HelroT173111">
    <property type="protein sequence ID" value="HelroP173111"/>
    <property type="gene ID" value="HelroG173111"/>
</dbReference>
<organism evidence="3 4">
    <name type="scientific">Helobdella robusta</name>
    <name type="common">Californian leech</name>
    <dbReference type="NCBI Taxonomy" id="6412"/>
    <lineage>
        <taxon>Eukaryota</taxon>
        <taxon>Metazoa</taxon>
        <taxon>Spiralia</taxon>
        <taxon>Lophotrochozoa</taxon>
        <taxon>Annelida</taxon>
        <taxon>Clitellata</taxon>
        <taxon>Hirudinea</taxon>
        <taxon>Rhynchobdellida</taxon>
        <taxon>Glossiphoniidae</taxon>
        <taxon>Helobdella</taxon>
    </lineage>
</organism>
<dbReference type="OrthoDB" id="6060175at2759"/>
<evidence type="ECO:0000313" key="2">
    <source>
        <dbReference type="EMBL" id="ESO04040.1"/>
    </source>
</evidence>
<reference evidence="3" key="3">
    <citation type="submission" date="2015-06" db="UniProtKB">
        <authorList>
            <consortium name="EnsemblMetazoa"/>
        </authorList>
    </citation>
    <scope>IDENTIFICATION</scope>
</reference>
<dbReference type="HOGENOM" id="CLU_1379485_0_0_1"/>
<feature type="transmembrane region" description="Helical" evidence="1">
    <location>
        <begin position="177"/>
        <end position="196"/>
    </location>
</feature>
<dbReference type="CTD" id="20204384"/>
<dbReference type="GeneID" id="20204384"/>
<sequence length="198" mass="22858">MWLETTEKWLNDKCEFIEKRSKTVIQMQCLKTSKKSLRKKGKNVILRSNMTALGDALLNILAKLPAEFQQLLMVEVFISIDWFLSDVSQILIYTLKLKKNTCTVMNRSGFVVLRINASHSLTFCPVNQINQTNDNNMHINCEEPGLANTLIEKNILKAQFCVNYDDQNHNITKFWNFLWLSDSFSVIYSLGLVAIYPV</sequence>
<dbReference type="InParanoid" id="T1F6D5"/>
<dbReference type="EMBL" id="AMQM01004450">
    <property type="status" value="NOT_ANNOTATED_CDS"/>
    <property type="molecule type" value="Genomic_DNA"/>
</dbReference>